<accession>A0A0C2ID43</accession>
<dbReference type="VEuPathDB" id="FungiDB:SPBR_05285"/>
<dbReference type="RefSeq" id="XP_040615191.1">
    <property type="nucleotide sequence ID" value="XM_040763562.1"/>
</dbReference>
<dbReference type="GeneID" id="63678483"/>
<evidence type="ECO:0000256" key="1">
    <source>
        <dbReference type="SAM" id="MobiDB-lite"/>
    </source>
</evidence>
<organism evidence="2 3">
    <name type="scientific">Sporothrix brasiliensis 5110</name>
    <dbReference type="NCBI Taxonomy" id="1398154"/>
    <lineage>
        <taxon>Eukaryota</taxon>
        <taxon>Fungi</taxon>
        <taxon>Dikarya</taxon>
        <taxon>Ascomycota</taxon>
        <taxon>Pezizomycotina</taxon>
        <taxon>Sordariomycetes</taxon>
        <taxon>Sordariomycetidae</taxon>
        <taxon>Ophiostomatales</taxon>
        <taxon>Ophiostomataceae</taxon>
        <taxon>Sporothrix</taxon>
    </lineage>
</organism>
<name>A0A0C2ID43_9PEZI</name>
<feature type="compositionally biased region" description="Polar residues" evidence="1">
    <location>
        <begin position="42"/>
        <end position="61"/>
    </location>
</feature>
<dbReference type="AlphaFoldDB" id="A0A0C2ID43"/>
<feature type="compositionally biased region" description="Low complexity" evidence="1">
    <location>
        <begin position="1"/>
        <end position="24"/>
    </location>
</feature>
<dbReference type="EMBL" id="AWTV01000010">
    <property type="protein sequence ID" value="KIH87181.1"/>
    <property type="molecule type" value="Genomic_DNA"/>
</dbReference>
<protein>
    <submittedName>
        <fullName evidence="2">Uncharacterized protein</fullName>
    </submittedName>
</protein>
<feature type="region of interest" description="Disordered" evidence="1">
    <location>
        <begin position="1"/>
        <end position="61"/>
    </location>
</feature>
<sequence length="243" mass="25634">MPPATGSPSATAAETAAATEADAAGGAGITFSPRRNSHDARGSSNIPSPLENSSHSDSNRASFWHARTRSARSCSTVSYAGSDVPLNQSFRHMSHQRRPSVVQYQSISRPLALTPPQQSPTSILQLQLPVPPLPMSARPNPDNSDSVNINRCSSHSMFDEYLQQEKQPRDVSSLSTLAASASSSVLPHMFSSGAAAGASDDSDGPLLDGLSPPRLSVSGSRHIVYERRSSSLHHLATIGRAIG</sequence>
<reference evidence="2 3" key="1">
    <citation type="journal article" date="2014" name="BMC Genomics">
        <title>Comparative genomics of the major fungal agents of human and animal Sporotrichosis: Sporothrix schenckii and Sporothrix brasiliensis.</title>
        <authorList>
            <person name="Teixeira M.M."/>
            <person name="de Almeida L.G."/>
            <person name="Kubitschek-Barreira P."/>
            <person name="Alves F.L."/>
            <person name="Kioshima E.S."/>
            <person name="Abadio A.K."/>
            <person name="Fernandes L."/>
            <person name="Derengowski L.S."/>
            <person name="Ferreira K.S."/>
            <person name="Souza R.C."/>
            <person name="Ruiz J.C."/>
            <person name="de Andrade N.C."/>
            <person name="Paes H.C."/>
            <person name="Nicola A.M."/>
            <person name="Albuquerque P."/>
            <person name="Gerber A.L."/>
            <person name="Martins V.P."/>
            <person name="Peconick L.D."/>
            <person name="Neto A.V."/>
            <person name="Chaucanez C.B."/>
            <person name="Silva P.A."/>
            <person name="Cunha O.L."/>
            <person name="de Oliveira F.F."/>
            <person name="dos Santos T.C."/>
            <person name="Barros A.L."/>
            <person name="Soares M.A."/>
            <person name="de Oliveira L.M."/>
            <person name="Marini M.M."/>
            <person name="Villalobos-Duno H."/>
            <person name="Cunha M.M."/>
            <person name="de Hoog S."/>
            <person name="da Silveira J.F."/>
            <person name="Henrissat B."/>
            <person name="Nino-Vega G.A."/>
            <person name="Cisalpino P.S."/>
            <person name="Mora-Montes H.M."/>
            <person name="Almeida S.R."/>
            <person name="Stajich J.E."/>
            <person name="Lopes-Bezerra L.M."/>
            <person name="Vasconcelos A.T."/>
            <person name="Felipe M.S."/>
        </authorList>
    </citation>
    <scope>NUCLEOTIDE SEQUENCE [LARGE SCALE GENOMIC DNA]</scope>
    <source>
        <strain evidence="2 3">5110</strain>
    </source>
</reference>
<evidence type="ECO:0000313" key="2">
    <source>
        <dbReference type="EMBL" id="KIH87181.1"/>
    </source>
</evidence>
<gene>
    <name evidence="2" type="ORF">SPBR_05285</name>
</gene>
<evidence type="ECO:0000313" key="3">
    <source>
        <dbReference type="Proteomes" id="UP000031575"/>
    </source>
</evidence>
<comment type="caution">
    <text evidence="2">The sequence shown here is derived from an EMBL/GenBank/DDBJ whole genome shotgun (WGS) entry which is preliminary data.</text>
</comment>
<feature type="region of interest" description="Disordered" evidence="1">
    <location>
        <begin position="194"/>
        <end position="213"/>
    </location>
</feature>
<keyword evidence="3" id="KW-1185">Reference proteome</keyword>
<dbReference type="HOGENOM" id="CLU_075136_0_0_1"/>
<dbReference type="Proteomes" id="UP000031575">
    <property type="component" value="Unassembled WGS sequence"/>
</dbReference>
<proteinExistence type="predicted"/>